<dbReference type="Pfam" id="PF05154">
    <property type="entry name" value="TM2"/>
    <property type="match status" value="1"/>
</dbReference>
<dbReference type="EMBL" id="FOXH01000003">
    <property type="protein sequence ID" value="SFP48655.1"/>
    <property type="molecule type" value="Genomic_DNA"/>
</dbReference>
<keyword evidence="3 5" id="KW-1133">Transmembrane helix</keyword>
<evidence type="ECO:0000256" key="4">
    <source>
        <dbReference type="ARBA" id="ARBA00023136"/>
    </source>
</evidence>
<dbReference type="OrthoDB" id="9816361at2"/>
<dbReference type="AlphaFoldDB" id="A0A1I5QQV8"/>
<evidence type="ECO:0000256" key="2">
    <source>
        <dbReference type="ARBA" id="ARBA00022692"/>
    </source>
</evidence>
<proteinExistence type="predicted"/>
<feature type="transmembrane region" description="Helical" evidence="5">
    <location>
        <begin position="73"/>
        <end position="93"/>
    </location>
</feature>
<evidence type="ECO:0000256" key="5">
    <source>
        <dbReference type="SAM" id="Phobius"/>
    </source>
</evidence>
<dbReference type="STRING" id="1079859.SAMN04515674_103322"/>
<dbReference type="GO" id="GO:0016020">
    <property type="term" value="C:membrane"/>
    <property type="evidence" value="ECO:0007669"/>
    <property type="project" value="UniProtKB-SubCell"/>
</dbReference>
<feature type="transmembrane region" description="Helical" evidence="5">
    <location>
        <begin position="47"/>
        <end position="67"/>
    </location>
</feature>
<protein>
    <submittedName>
        <fullName evidence="7">TM2 domain-containing protein</fullName>
    </submittedName>
</protein>
<evidence type="ECO:0000313" key="8">
    <source>
        <dbReference type="Proteomes" id="UP000199306"/>
    </source>
</evidence>
<organism evidence="7 8">
    <name type="scientific">Pseudarcicella hirudinis</name>
    <dbReference type="NCBI Taxonomy" id="1079859"/>
    <lineage>
        <taxon>Bacteria</taxon>
        <taxon>Pseudomonadati</taxon>
        <taxon>Bacteroidota</taxon>
        <taxon>Cytophagia</taxon>
        <taxon>Cytophagales</taxon>
        <taxon>Flectobacillaceae</taxon>
        <taxon>Pseudarcicella</taxon>
    </lineage>
</organism>
<evidence type="ECO:0000259" key="6">
    <source>
        <dbReference type="Pfam" id="PF05154"/>
    </source>
</evidence>
<accession>A0A1I5QQV8</accession>
<feature type="domain" description="TM2" evidence="6">
    <location>
        <begin position="50"/>
        <end position="93"/>
    </location>
</feature>
<evidence type="ECO:0000256" key="3">
    <source>
        <dbReference type="ARBA" id="ARBA00022989"/>
    </source>
</evidence>
<reference evidence="7 8" key="1">
    <citation type="submission" date="2016-10" db="EMBL/GenBank/DDBJ databases">
        <authorList>
            <person name="de Groot N.N."/>
        </authorList>
    </citation>
    <scope>NUCLEOTIDE SEQUENCE [LARGE SCALE GENOMIC DNA]</scope>
    <source>
        <strain evidence="8">E92,LMG 26720,CCM 7988</strain>
    </source>
</reference>
<dbReference type="RefSeq" id="WP_092014552.1">
    <property type="nucleotide sequence ID" value="NZ_FOXH01000003.1"/>
</dbReference>
<keyword evidence="8" id="KW-1185">Reference proteome</keyword>
<evidence type="ECO:0000313" key="7">
    <source>
        <dbReference type="EMBL" id="SFP48655.1"/>
    </source>
</evidence>
<dbReference type="InterPro" id="IPR007829">
    <property type="entry name" value="TM2"/>
</dbReference>
<dbReference type="Proteomes" id="UP000199306">
    <property type="component" value="Unassembled WGS sequence"/>
</dbReference>
<name>A0A1I5QQV8_9BACT</name>
<keyword evidence="4 5" id="KW-0472">Membrane</keyword>
<comment type="subcellular location">
    <subcellularLocation>
        <location evidence="1">Membrane</location>
        <topology evidence="1">Multi-pass membrane protein</topology>
    </subcellularLocation>
</comment>
<gene>
    <name evidence="7" type="ORF">SAMN04515674_103322</name>
</gene>
<evidence type="ECO:0000256" key="1">
    <source>
        <dbReference type="ARBA" id="ARBA00004141"/>
    </source>
</evidence>
<keyword evidence="2 5" id="KW-0812">Transmembrane</keyword>
<sequence length="119" mass="13830">MNSNILMMISNLETEESMFVQNMIKEMDEEQQKTFIMMYQNKRRDSTLILICTIIGFFGFAGVQRFLTNQIGMGLLYFFTGGLCMIGTIVDLVNHRSIALEYNQKMALETFQLMKTWGK</sequence>